<sequence>MEKSSSERRDSEGESLRRGGEDLKEEEDEDEDEDDDDDDDDDNKDEDEDEDEDEDDEDDEDVSAVANNDEQKRKQLNAHARAIALFALYTVYNGGSGLRLGSGFCVRSSGYGGSRFGNWG</sequence>
<proteinExistence type="predicted"/>
<comment type="caution">
    <text evidence="2">The sequence shown here is derived from an EMBL/GenBank/DDBJ whole genome shotgun (WGS) entry which is preliminary data.</text>
</comment>
<gene>
    <name evidence="2" type="ORF">HZH68_013560</name>
</gene>
<feature type="compositionally biased region" description="Acidic residues" evidence="1">
    <location>
        <begin position="23"/>
        <end position="62"/>
    </location>
</feature>
<evidence type="ECO:0000313" key="2">
    <source>
        <dbReference type="EMBL" id="KAF7386428.1"/>
    </source>
</evidence>
<organism evidence="2 3">
    <name type="scientific">Vespula germanica</name>
    <name type="common">German yellow jacket</name>
    <name type="synonym">Paravespula germanica</name>
    <dbReference type="NCBI Taxonomy" id="30212"/>
    <lineage>
        <taxon>Eukaryota</taxon>
        <taxon>Metazoa</taxon>
        <taxon>Ecdysozoa</taxon>
        <taxon>Arthropoda</taxon>
        <taxon>Hexapoda</taxon>
        <taxon>Insecta</taxon>
        <taxon>Pterygota</taxon>
        <taxon>Neoptera</taxon>
        <taxon>Endopterygota</taxon>
        <taxon>Hymenoptera</taxon>
        <taxon>Apocrita</taxon>
        <taxon>Aculeata</taxon>
        <taxon>Vespoidea</taxon>
        <taxon>Vespidae</taxon>
        <taxon>Vespinae</taxon>
        <taxon>Vespula</taxon>
    </lineage>
</organism>
<protein>
    <submittedName>
        <fullName evidence="2">Uncharacterized protein</fullName>
    </submittedName>
</protein>
<dbReference type="AlphaFoldDB" id="A0A834JD34"/>
<evidence type="ECO:0000313" key="3">
    <source>
        <dbReference type="Proteomes" id="UP000617340"/>
    </source>
</evidence>
<feature type="region of interest" description="Disordered" evidence="1">
    <location>
        <begin position="1"/>
        <end position="73"/>
    </location>
</feature>
<name>A0A834JD34_VESGE</name>
<evidence type="ECO:0000256" key="1">
    <source>
        <dbReference type="SAM" id="MobiDB-lite"/>
    </source>
</evidence>
<feature type="compositionally biased region" description="Basic and acidic residues" evidence="1">
    <location>
        <begin position="1"/>
        <end position="22"/>
    </location>
</feature>
<reference evidence="2" key="1">
    <citation type="journal article" date="2020" name="G3 (Bethesda)">
        <title>High-Quality Assemblies for Three Invasive Social Wasps from the &lt;i&gt;Vespula&lt;/i&gt; Genus.</title>
        <authorList>
            <person name="Harrop T.W.R."/>
            <person name="Guhlin J."/>
            <person name="McLaughlin G.M."/>
            <person name="Permina E."/>
            <person name="Stockwell P."/>
            <person name="Gilligan J."/>
            <person name="Le Lec M.F."/>
            <person name="Gruber M.A.M."/>
            <person name="Quinn O."/>
            <person name="Lovegrove M."/>
            <person name="Duncan E.J."/>
            <person name="Remnant E.J."/>
            <person name="Van Eeckhoven J."/>
            <person name="Graham B."/>
            <person name="Knapp R.A."/>
            <person name="Langford K.W."/>
            <person name="Kronenberg Z."/>
            <person name="Press M.O."/>
            <person name="Eacker S.M."/>
            <person name="Wilson-Rankin E.E."/>
            <person name="Purcell J."/>
            <person name="Lester P.J."/>
            <person name="Dearden P.K."/>
        </authorList>
    </citation>
    <scope>NUCLEOTIDE SEQUENCE</scope>
    <source>
        <strain evidence="2">Linc-1</strain>
    </source>
</reference>
<dbReference type="Proteomes" id="UP000617340">
    <property type="component" value="Unassembled WGS sequence"/>
</dbReference>
<accession>A0A834JD34</accession>
<dbReference type="EMBL" id="JACSDZ010000015">
    <property type="protein sequence ID" value="KAF7386428.1"/>
    <property type="molecule type" value="Genomic_DNA"/>
</dbReference>
<keyword evidence="3" id="KW-1185">Reference proteome</keyword>